<organism evidence="1">
    <name type="scientific">Cacopsylla melanoneura</name>
    <dbReference type="NCBI Taxonomy" id="428564"/>
    <lineage>
        <taxon>Eukaryota</taxon>
        <taxon>Metazoa</taxon>
        <taxon>Ecdysozoa</taxon>
        <taxon>Arthropoda</taxon>
        <taxon>Hexapoda</taxon>
        <taxon>Insecta</taxon>
        <taxon>Pterygota</taxon>
        <taxon>Neoptera</taxon>
        <taxon>Paraneoptera</taxon>
        <taxon>Hemiptera</taxon>
        <taxon>Sternorrhyncha</taxon>
        <taxon>Psylloidea</taxon>
        <taxon>Psyllidae</taxon>
        <taxon>Psyllinae</taxon>
        <taxon>Cacopsylla</taxon>
    </lineage>
</organism>
<evidence type="ECO:0000313" key="1">
    <source>
        <dbReference type="EMBL" id="CAG6764542.1"/>
    </source>
</evidence>
<dbReference type="EMBL" id="HBUF01566026">
    <property type="protein sequence ID" value="CAG6764542.1"/>
    <property type="molecule type" value="Transcribed_RNA"/>
</dbReference>
<accession>A0A8D9AHQ3</accession>
<protein>
    <submittedName>
        <fullName evidence="1">Uncharacterized protein</fullName>
    </submittedName>
</protein>
<proteinExistence type="predicted"/>
<dbReference type="EMBL" id="HBUF01368529">
    <property type="protein sequence ID" value="CAG6724901.1"/>
    <property type="molecule type" value="Transcribed_RNA"/>
</dbReference>
<dbReference type="AlphaFoldDB" id="A0A8D9AHQ3"/>
<name>A0A8D9AHQ3_9HEMI</name>
<sequence length="105" mass="11855">MFPVSLLTRLQKLFSADQSPLGKGSQSWWIPVYFQGPTSADLFNSTKPIWLPGETKDYRPSSDPTIITDGALDFNAGPKDTGIKKVVWLDHFIRSHHTKPIRKKT</sequence>
<reference evidence="1" key="1">
    <citation type="submission" date="2021-05" db="EMBL/GenBank/DDBJ databases">
        <authorList>
            <person name="Alioto T."/>
            <person name="Alioto T."/>
            <person name="Gomez Garrido J."/>
        </authorList>
    </citation>
    <scope>NUCLEOTIDE SEQUENCE</scope>
</reference>